<evidence type="ECO:0000259" key="7">
    <source>
        <dbReference type="PROSITE" id="PS51481"/>
    </source>
</evidence>
<protein>
    <submittedName>
        <fullName evidence="8">Dihydroxyacetone kinase family protein</fullName>
    </submittedName>
</protein>
<dbReference type="Gene3D" id="3.40.50.10440">
    <property type="entry name" value="Dihydroxyacetone kinase, domain 1"/>
    <property type="match status" value="1"/>
</dbReference>
<evidence type="ECO:0000256" key="4">
    <source>
        <dbReference type="ARBA" id="ARBA00022840"/>
    </source>
</evidence>
<proteinExistence type="predicted"/>
<keyword evidence="9" id="KW-1185">Reference proteome</keyword>
<dbReference type="SUPFAM" id="SSF82549">
    <property type="entry name" value="DAK1/DegV-like"/>
    <property type="match status" value="1"/>
</dbReference>
<keyword evidence="2" id="KW-0547">Nucleotide-binding</keyword>
<keyword evidence="1" id="KW-0808">Transferase</keyword>
<evidence type="ECO:0000259" key="6">
    <source>
        <dbReference type="PROSITE" id="PS51480"/>
    </source>
</evidence>
<organism evidence="8 9">
    <name type="scientific">Amnibacterium endophyticum</name>
    <dbReference type="NCBI Taxonomy" id="2109337"/>
    <lineage>
        <taxon>Bacteria</taxon>
        <taxon>Bacillati</taxon>
        <taxon>Actinomycetota</taxon>
        <taxon>Actinomycetes</taxon>
        <taxon>Micrococcales</taxon>
        <taxon>Microbacteriaceae</taxon>
        <taxon>Amnibacterium</taxon>
    </lineage>
</organism>
<sequence>MSAAMTRLFNDPADFTEEALAGFVQLHADLVQAVPGGVVRATETPPGKVAVVIGGGSGHYPAFCGVVGDGFADGAVVGNIFTSPATSDAISVAKAADGGGGVLFSFGNYAGDVMNFGLAQQRLRAEGIDTRTVLVTDDIASAGRDEVHKRRGIAGDFVVFKIAGAAAEEGYDLDGVERVAIAANDRTRTLGVAFAGCTIPGQDEPLFQVPAGRMAVGLGIHGEPGIAEEPQPTADELAERLVSAVLAEAPQDGGRVGVILNGLGTTKYEELFVVWRSVAPRLADAGFEVVAPEVGELVTSLDMAGCSLTVVFLDEELERLWTAPATTPAFRRGSTAASGSAQRRRPEDAASAADDDGVPDASDASKAVAGTVTRALGAIAEAMREHESELARLDSVAGDGDHGRGMVRGSHAGVEAAEAARDAGAGSATVLRRAGDAWGASAGGTSGVLWGAALAAAGDRLGDEAEIGSADVVEAVAAGIAAVRELGKAEPGDKTMLDAMVPFADALTAEAEQKSLPDAWSAATDAAEQAAQGTAELSPRIGRARPLAHKSVGTPDPGAVSFGLAMRAVGQVISGEHEESA</sequence>
<reference evidence="9" key="1">
    <citation type="journal article" date="2019" name="Int. J. Syst. Evol. Microbiol.">
        <title>The Global Catalogue of Microorganisms (GCM) 10K type strain sequencing project: providing services to taxonomists for standard genome sequencing and annotation.</title>
        <authorList>
            <consortium name="The Broad Institute Genomics Platform"/>
            <consortium name="The Broad Institute Genome Sequencing Center for Infectious Disease"/>
            <person name="Wu L."/>
            <person name="Ma J."/>
        </authorList>
    </citation>
    <scope>NUCLEOTIDE SEQUENCE [LARGE SCALE GENOMIC DNA]</scope>
    <source>
        <strain evidence="9">CGMCC 1.12471</strain>
    </source>
</reference>
<dbReference type="PROSITE" id="PS51481">
    <property type="entry name" value="DHAK"/>
    <property type="match status" value="1"/>
</dbReference>
<dbReference type="EMBL" id="JBHUEA010000002">
    <property type="protein sequence ID" value="MFD1720311.1"/>
    <property type="molecule type" value="Genomic_DNA"/>
</dbReference>
<dbReference type="RefSeq" id="WP_377931513.1">
    <property type="nucleotide sequence ID" value="NZ_JBHUEA010000002.1"/>
</dbReference>
<evidence type="ECO:0000256" key="5">
    <source>
        <dbReference type="SAM" id="MobiDB-lite"/>
    </source>
</evidence>
<evidence type="ECO:0000313" key="9">
    <source>
        <dbReference type="Proteomes" id="UP001597347"/>
    </source>
</evidence>
<dbReference type="InterPro" id="IPR004006">
    <property type="entry name" value="DhaK_dom"/>
</dbReference>
<name>A0ABW4LDR5_9MICO</name>
<dbReference type="Gene3D" id="1.25.40.340">
    <property type="match status" value="1"/>
</dbReference>
<comment type="caution">
    <text evidence="8">The sequence shown here is derived from an EMBL/GenBank/DDBJ whole genome shotgun (WGS) entry which is preliminary data.</text>
</comment>
<dbReference type="PANTHER" id="PTHR28629">
    <property type="entry name" value="TRIOKINASE/FMN CYCLASE"/>
    <property type="match status" value="1"/>
</dbReference>
<evidence type="ECO:0000256" key="1">
    <source>
        <dbReference type="ARBA" id="ARBA00022679"/>
    </source>
</evidence>
<dbReference type="Gene3D" id="3.30.1180.20">
    <property type="entry name" value="Dihydroxyacetone kinase, domain 2"/>
    <property type="match status" value="1"/>
</dbReference>
<feature type="domain" description="DhaK" evidence="7">
    <location>
        <begin position="11"/>
        <end position="330"/>
    </location>
</feature>
<dbReference type="SUPFAM" id="SSF101473">
    <property type="entry name" value="DhaL-like"/>
    <property type="match status" value="1"/>
</dbReference>
<dbReference type="InterPro" id="IPR050861">
    <property type="entry name" value="Dihydroxyacetone_Kinase"/>
</dbReference>
<dbReference type="GO" id="GO:0016301">
    <property type="term" value="F:kinase activity"/>
    <property type="evidence" value="ECO:0007669"/>
    <property type="project" value="UniProtKB-KW"/>
</dbReference>
<dbReference type="PANTHER" id="PTHR28629:SF4">
    <property type="entry name" value="TRIOKINASE_FMN CYCLASE"/>
    <property type="match status" value="1"/>
</dbReference>
<keyword evidence="4" id="KW-0067">ATP-binding</keyword>
<dbReference type="Pfam" id="PF02733">
    <property type="entry name" value="Dak1"/>
    <property type="match status" value="1"/>
</dbReference>
<gene>
    <name evidence="8" type="ORF">ACFSBI_02015</name>
</gene>
<accession>A0ABW4LDR5</accession>
<evidence type="ECO:0000313" key="8">
    <source>
        <dbReference type="EMBL" id="MFD1720311.1"/>
    </source>
</evidence>
<evidence type="ECO:0000256" key="3">
    <source>
        <dbReference type="ARBA" id="ARBA00022777"/>
    </source>
</evidence>
<feature type="domain" description="DhaL" evidence="6">
    <location>
        <begin position="370"/>
        <end position="571"/>
    </location>
</feature>
<dbReference type="SMART" id="SM01120">
    <property type="entry name" value="Dak2"/>
    <property type="match status" value="1"/>
</dbReference>
<dbReference type="NCBIfam" id="NF011049">
    <property type="entry name" value="PRK14479.1"/>
    <property type="match status" value="1"/>
</dbReference>
<dbReference type="PROSITE" id="PS51480">
    <property type="entry name" value="DHAL"/>
    <property type="match status" value="1"/>
</dbReference>
<dbReference type="InterPro" id="IPR036117">
    <property type="entry name" value="DhaL_dom_sf"/>
</dbReference>
<dbReference type="InterPro" id="IPR004007">
    <property type="entry name" value="DhaL_dom"/>
</dbReference>
<feature type="region of interest" description="Disordered" evidence="5">
    <location>
        <begin position="330"/>
        <end position="366"/>
    </location>
</feature>
<dbReference type="Pfam" id="PF02734">
    <property type="entry name" value="Dak2"/>
    <property type="match status" value="1"/>
</dbReference>
<evidence type="ECO:0000256" key="2">
    <source>
        <dbReference type="ARBA" id="ARBA00022741"/>
    </source>
</evidence>
<keyword evidence="3 8" id="KW-0418">Kinase</keyword>
<dbReference type="Proteomes" id="UP001597347">
    <property type="component" value="Unassembled WGS sequence"/>
</dbReference>